<dbReference type="RefSeq" id="WP_290124493.1">
    <property type="nucleotide sequence ID" value="NZ_UASJ01000005.1"/>
</dbReference>
<name>A0A2X3BP56_9ACTO</name>
<dbReference type="Proteomes" id="UP000250245">
    <property type="component" value="Unassembled WGS sequence"/>
</dbReference>
<accession>A0A2X3BP56</accession>
<dbReference type="AlphaFoldDB" id="A0A2X3BP56"/>
<sequence length="41" mass="4875">MKSGIERFRDEFEKGYTTPAWELFPYERSVYYHEAAGEVGK</sequence>
<proteinExistence type="predicted"/>
<reference evidence="1 2" key="1">
    <citation type="submission" date="2018-06" db="EMBL/GenBank/DDBJ databases">
        <authorList>
            <consortium name="Pathogen Informatics"/>
            <person name="Doyle S."/>
        </authorList>
    </citation>
    <scope>NUCLEOTIDE SEQUENCE [LARGE SCALE GENOMIC DNA]</scope>
    <source>
        <strain evidence="1 2">NCTC11820</strain>
    </source>
</reference>
<gene>
    <name evidence="1" type="ORF">NCTC11820_01986</name>
</gene>
<organism evidence="1 2">
    <name type="scientific">Mobiluncus curtisii</name>
    <dbReference type="NCBI Taxonomy" id="2051"/>
    <lineage>
        <taxon>Bacteria</taxon>
        <taxon>Bacillati</taxon>
        <taxon>Actinomycetota</taxon>
        <taxon>Actinomycetes</taxon>
        <taxon>Actinomycetales</taxon>
        <taxon>Actinomycetaceae</taxon>
        <taxon>Mobiluncus</taxon>
    </lineage>
</organism>
<protein>
    <submittedName>
        <fullName evidence="1">Uncharacterized protein</fullName>
    </submittedName>
</protein>
<evidence type="ECO:0000313" key="1">
    <source>
        <dbReference type="EMBL" id="SQC01594.1"/>
    </source>
</evidence>
<evidence type="ECO:0000313" key="2">
    <source>
        <dbReference type="Proteomes" id="UP000250245"/>
    </source>
</evidence>
<dbReference type="EMBL" id="UASJ01000005">
    <property type="protein sequence ID" value="SQC01594.1"/>
    <property type="molecule type" value="Genomic_DNA"/>
</dbReference>